<feature type="compositionally biased region" description="Acidic residues" evidence="2">
    <location>
        <begin position="271"/>
        <end position="280"/>
    </location>
</feature>
<dbReference type="Gene3D" id="2.60.40.1120">
    <property type="entry name" value="Carboxypeptidase-like, regulatory domain"/>
    <property type="match status" value="1"/>
</dbReference>
<evidence type="ECO:0000313" key="5">
    <source>
        <dbReference type="Proteomes" id="UP001216907"/>
    </source>
</evidence>
<evidence type="ECO:0000256" key="1">
    <source>
        <dbReference type="ARBA" id="ARBA00023284"/>
    </source>
</evidence>
<reference evidence="4 5" key="1">
    <citation type="submission" date="2023-03" db="EMBL/GenBank/DDBJ databases">
        <title>Paludisphaera mucosa sp. nov. a novel planctomycete from northern fen.</title>
        <authorList>
            <person name="Ivanova A."/>
        </authorList>
    </citation>
    <scope>NUCLEOTIDE SEQUENCE [LARGE SCALE GENOMIC DNA]</scope>
    <source>
        <strain evidence="4 5">Pla2</strain>
    </source>
</reference>
<dbReference type="RefSeq" id="WP_277860048.1">
    <property type="nucleotide sequence ID" value="NZ_JARRAG010000001.1"/>
</dbReference>
<dbReference type="PROSITE" id="PS51257">
    <property type="entry name" value="PROKAR_LIPOPROTEIN"/>
    <property type="match status" value="1"/>
</dbReference>
<dbReference type="InterPro" id="IPR036249">
    <property type="entry name" value="Thioredoxin-like_sf"/>
</dbReference>
<dbReference type="InterPro" id="IPR013784">
    <property type="entry name" value="Carb-bd-like_fold"/>
</dbReference>
<protein>
    <submittedName>
        <fullName evidence="4">Carboxypeptidase regulatory-like domain-containing protein</fullName>
    </submittedName>
</protein>
<proteinExistence type="predicted"/>
<dbReference type="PROSITE" id="PS00194">
    <property type="entry name" value="THIOREDOXIN_1"/>
    <property type="match status" value="1"/>
</dbReference>
<feature type="compositionally biased region" description="Basic and acidic residues" evidence="2">
    <location>
        <begin position="259"/>
        <end position="269"/>
    </location>
</feature>
<keyword evidence="5" id="KW-1185">Reference proteome</keyword>
<organism evidence="4 5">
    <name type="scientific">Paludisphaera mucosa</name>
    <dbReference type="NCBI Taxonomy" id="3030827"/>
    <lineage>
        <taxon>Bacteria</taxon>
        <taxon>Pseudomonadati</taxon>
        <taxon>Planctomycetota</taxon>
        <taxon>Planctomycetia</taxon>
        <taxon>Isosphaerales</taxon>
        <taxon>Isosphaeraceae</taxon>
        <taxon>Paludisphaera</taxon>
    </lineage>
</organism>
<name>A0ABT6F7Y4_9BACT</name>
<gene>
    <name evidence="4" type="ORF">PZE19_07950</name>
</gene>
<comment type="caution">
    <text evidence="4">The sequence shown here is derived from an EMBL/GenBank/DDBJ whole genome shotgun (WGS) entry which is preliminary data.</text>
</comment>
<accession>A0ABT6F7Y4</accession>
<dbReference type="Gene3D" id="3.40.30.10">
    <property type="entry name" value="Glutaredoxin"/>
    <property type="match status" value="1"/>
</dbReference>
<evidence type="ECO:0000313" key="4">
    <source>
        <dbReference type="EMBL" id="MDG3003698.1"/>
    </source>
</evidence>
<feature type="compositionally biased region" description="Basic residues" evidence="2">
    <location>
        <begin position="318"/>
        <end position="327"/>
    </location>
</feature>
<sequence>MRIPHRILCLLILGVGLVGCSQTGGFRAVTPSDVKTTASVGDRPLPVVAGLAGDERAETVLPDPPRTTSRISGRVYDADGQPARNAVVRLALTGAAGGKVVHATTDRSGAFTLRGVRPGSSYTVIAEYQGEQGMMTGRAAAEAPDTDVRISLHPRDAATGDDVEVAAAPENARVKSVGRTEEKDGAAEPEDADLVEPRTAASPNSVRPRLETLPEDLDEPTPAWSSKAARPRTPPADAADDEPADSQDDGDNPLPPAREISKVSARSDELPPADEPDASLDGEPPHSLPDGVIEGGRGQRFGPVILDDAEPAEEARPKPRAGSRSSRRPANADVPTAEKARPTWSDVLSSNDSIPVDEALAQTQATVVATARAAKAAPVVASAATTARTSKAAAAKVERTTPYCDYDPDERRITDFALYDTSGKLVSIRDFDADLILLDFWGTWCLPCRTSIPHLSEIQARLGGKKIQVVSVAYERTKEPERAAKVKEVADGLKINYPVLVVGMDDACPVREALQVWFYPTMILIDREGRILRREQGATAATLANIDRAIAEHLDDGSRATVARREPKGRATR</sequence>
<dbReference type="InterPro" id="IPR000866">
    <property type="entry name" value="AhpC/TSA"/>
</dbReference>
<dbReference type="Pfam" id="PF13620">
    <property type="entry name" value="CarboxypepD_reg"/>
    <property type="match status" value="1"/>
</dbReference>
<dbReference type="PANTHER" id="PTHR42852:SF13">
    <property type="entry name" value="PROTEIN DIPZ"/>
    <property type="match status" value="1"/>
</dbReference>
<feature type="domain" description="Thioredoxin" evidence="3">
    <location>
        <begin position="407"/>
        <end position="555"/>
    </location>
</feature>
<dbReference type="SUPFAM" id="SSF52833">
    <property type="entry name" value="Thioredoxin-like"/>
    <property type="match status" value="1"/>
</dbReference>
<dbReference type="PROSITE" id="PS51352">
    <property type="entry name" value="THIOREDOXIN_2"/>
    <property type="match status" value="1"/>
</dbReference>
<feature type="compositionally biased region" description="Acidic residues" evidence="2">
    <location>
        <begin position="238"/>
        <end position="251"/>
    </location>
</feature>
<evidence type="ECO:0000256" key="2">
    <source>
        <dbReference type="SAM" id="MobiDB-lite"/>
    </source>
</evidence>
<dbReference type="InterPro" id="IPR017937">
    <property type="entry name" value="Thioredoxin_CS"/>
</dbReference>
<dbReference type="EMBL" id="JARRAG010000001">
    <property type="protein sequence ID" value="MDG3003698.1"/>
    <property type="molecule type" value="Genomic_DNA"/>
</dbReference>
<dbReference type="CDD" id="cd02966">
    <property type="entry name" value="TlpA_like_family"/>
    <property type="match status" value="1"/>
</dbReference>
<dbReference type="PANTHER" id="PTHR42852">
    <property type="entry name" value="THIOL:DISULFIDE INTERCHANGE PROTEIN DSBE"/>
    <property type="match status" value="1"/>
</dbReference>
<dbReference type="InterPro" id="IPR050553">
    <property type="entry name" value="Thioredoxin_ResA/DsbE_sf"/>
</dbReference>
<dbReference type="Proteomes" id="UP001216907">
    <property type="component" value="Unassembled WGS sequence"/>
</dbReference>
<keyword evidence="1" id="KW-0676">Redox-active center</keyword>
<dbReference type="SUPFAM" id="SSF49452">
    <property type="entry name" value="Starch-binding domain-like"/>
    <property type="match status" value="1"/>
</dbReference>
<dbReference type="InterPro" id="IPR013766">
    <property type="entry name" value="Thioredoxin_domain"/>
</dbReference>
<dbReference type="Pfam" id="PF00578">
    <property type="entry name" value="AhpC-TSA"/>
    <property type="match status" value="1"/>
</dbReference>
<evidence type="ECO:0000259" key="3">
    <source>
        <dbReference type="PROSITE" id="PS51352"/>
    </source>
</evidence>
<feature type="region of interest" description="Disordered" evidence="2">
    <location>
        <begin position="154"/>
        <end position="349"/>
    </location>
</feature>